<dbReference type="EMBL" id="ATDP01000108">
    <property type="protein sequence ID" value="EQB11142.1"/>
    <property type="molecule type" value="Genomic_DNA"/>
</dbReference>
<dbReference type="PATRIC" id="fig|1331060.3.peg.4842"/>
<proteinExistence type="predicted"/>
<accession>T0HDR4</accession>
<sequence length="45" mass="4689">MVMPCGQPSRTRGGAYYFSVALEAFASQETADRYLDAGTVAGGDA</sequence>
<dbReference type="AlphaFoldDB" id="T0HDR4"/>
<evidence type="ECO:0000313" key="2">
    <source>
        <dbReference type="Proteomes" id="UP000015531"/>
    </source>
</evidence>
<organism evidence="1 2">
    <name type="scientific">Sphingobium lactosutens DS20</name>
    <dbReference type="NCBI Taxonomy" id="1331060"/>
    <lineage>
        <taxon>Bacteria</taxon>
        <taxon>Pseudomonadati</taxon>
        <taxon>Pseudomonadota</taxon>
        <taxon>Alphaproteobacteria</taxon>
        <taxon>Sphingomonadales</taxon>
        <taxon>Sphingomonadaceae</taxon>
        <taxon>Sphingobium</taxon>
    </lineage>
</organism>
<keyword evidence="2" id="KW-1185">Reference proteome</keyword>
<evidence type="ECO:0000313" key="1">
    <source>
        <dbReference type="EMBL" id="EQB11142.1"/>
    </source>
</evidence>
<comment type="caution">
    <text evidence="1">The sequence shown here is derived from an EMBL/GenBank/DDBJ whole genome shotgun (WGS) entry which is preliminary data.</text>
</comment>
<gene>
    <name evidence="1" type="ORF">RLDS_24930</name>
</gene>
<name>T0HDR4_9SPHN</name>
<dbReference type="Proteomes" id="UP000015531">
    <property type="component" value="Unassembled WGS sequence"/>
</dbReference>
<reference evidence="1 2" key="1">
    <citation type="journal article" date="2013" name="Genome Announc.">
        <title>Draft Genome Sequence of Sphingobium lactosutens Strain DS20T, Isolated from a Hexachlorocyclohexane Dumpsite.</title>
        <authorList>
            <person name="Kumar R."/>
            <person name="Dwivedi V."/>
            <person name="Negi V."/>
            <person name="Khurana J.P."/>
            <person name="Lal R."/>
        </authorList>
    </citation>
    <scope>NUCLEOTIDE SEQUENCE [LARGE SCALE GENOMIC DNA]</scope>
    <source>
        <strain evidence="1 2">DS20</strain>
    </source>
</reference>
<protein>
    <submittedName>
        <fullName evidence="1">Uncharacterized protein</fullName>
    </submittedName>
</protein>